<evidence type="ECO:0000313" key="11">
    <source>
        <dbReference type="EMBL" id="KYP41664.1"/>
    </source>
</evidence>
<evidence type="ECO:0000256" key="7">
    <source>
        <dbReference type="ARBA" id="ARBA00023163"/>
    </source>
</evidence>
<evidence type="ECO:0000256" key="1">
    <source>
        <dbReference type="ARBA" id="ARBA00022723"/>
    </source>
</evidence>
<feature type="compositionally biased region" description="Low complexity" evidence="9">
    <location>
        <begin position="17"/>
        <end position="39"/>
    </location>
</feature>
<dbReference type="InterPro" id="IPR036236">
    <property type="entry name" value="Znf_C2H2_sf"/>
</dbReference>
<evidence type="ECO:0000256" key="6">
    <source>
        <dbReference type="ARBA" id="ARBA00023125"/>
    </source>
</evidence>
<dbReference type="PANTHER" id="PTHR10593:SF242">
    <property type="entry name" value="ZINC FINGER PROTEIN, PUTATIVE-RELATED"/>
    <property type="match status" value="1"/>
</dbReference>
<dbReference type="Gramene" id="C.cajan_37122.t">
    <property type="protein sequence ID" value="C.cajan_37122.t"/>
    <property type="gene ID" value="C.cajan_37122"/>
</dbReference>
<dbReference type="InterPro" id="IPR055185">
    <property type="entry name" value="C2CH-4th_BIRD-IDD"/>
</dbReference>
<dbReference type="FunFam" id="3.30.160.60:FF:000131">
    <property type="entry name" value="protein indeterminate-domain 5, chloroplastic-like"/>
    <property type="match status" value="1"/>
</dbReference>
<organism evidence="11 12">
    <name type="scientific">Cajanus cajan</name>
    <name type="common">Pigeon pea</name>
    <name type="synonym">Cajanus indicus</name>
    <dbReference type="NCBI Taxonomy" id="3821"/>
    <lineage>
        <taxon>Eukaryota</taxon>
        <taxon>Viridiplantae</taxon>
        <taxon>Streptophyta</taxon>
        <taxon>Embryophyta</taxon>
        <taxon>Tracheophyta</taxon>
        <taxon>Spermatophyta</taxon>
        <taxon>Magnoliopsida</taxon>
        <taxon>eudicotyledons</taxon>
        <taxon>Gunneridae</taxon>
        <taxon>Pentapetalae</taxon>
        <taxon>rosids</taxon>
        <taxon>fabids</taxon>
        <taxon>Fabales</taxon>
        <taxon>Fabaceae</taxon>
        <taxon>Papilionoideae</taxon>
        <taxon>50 kb inversion clade</taxon>
        <taxon>NPAAA clade</taxon>
        <taxon>indigoferoid/millettioid clade</taxon>
        <taxon>Phaseoleae</taxon>
        <taxon>Cajanus</taxon>
    </lineage>
</organism>
<keyword evidence="4" id="KW-0862">Zinc</keyword>
<evidence type="ECO:0000256" key="9">
    <source>
        <dbReference type="SAM" id="MobiDB-lite"/>
    </source>
</evidence>
<sequence length="477" mass="52332">MASASSSTPFLGIRQENQSQVTQQSTAASSNTSPPTTVPQKKRRNQPGTPYPDAEVIALSPKTLMATNRFICEVCNKGFQREQNLQLHRRGHNLPWKLKQKSTKEPKRKVYLCPEPTCVHHDPSRALGDLTGIKKHYSRKHGEKKWKCDKCSKKYAVQSDWKAHSKTCGTREYRCDCGTLFSRRDSFITHRAFCDALAHESARHPSNLNPLGTHLYGTNHISLGLVQSPPQSSFFMTDPNQAFQDLQSQQQGSLFSSKQLHGLMQLPDLQGTTNNSTSASSVSASPNNTNLFNLSFFPNVSNQVGSGLSSLFGNSSVQQDHNMSPHMSATALLQKAAQMGSTTTTNGSSSLLRGTEELGMRSSMENEHGNHLRGLMNSFANGNTSMFGNVKGNENNLGQFHNVVEEPKKLSQNLGVCFGGSDKLTLDFLGVGGMVRNMNGSGFSQRDQQQHSMGTMSPLDPKLESAHANQHFGTSTL</sequence>
<feature type="region of interest" description="Disordered" evidence="9">
    <location>
        <begin position="439"/>
        <end position="477"/>
    </location>
</feature>
<gene>
    <name evidence="11" type="ORF">KK1_036946</name>
</gene>
<keyword evidence="3 8" id="KW-0863">Zinc-finger</keyword>
<evidence type="ECO:0000256" key="5">
    <source>
        <dbReference type="ARBA" id="ARBA00023015"/>
    </source>
</evidence>
<dbReference type="GO" id="GO:0008270">
    <property type="term" value="F:zinc ion binding"/>
    <property type="evidence" value="ECO:0007669"/>
    <property type="project" value="UniProtKB-KW"/>
</dbReference>
<dbReference type="InterPro" id="IPR055186">
    <property type="entry name" value="C2H2-2nd_BIRD-IDD"/>
</dbReference>
<feature type="domain" description="C2H2-type" evidence="10">
    <location>
        <begin position="70"/>
        <end position="92"/>
    </location>
</feature>
<dbReference type="GO" id="GO:0003700">
    <property type="term" value="F:DNA-binding transcription factor activity"/>
    <property type="evidence" value="ECO:0007669"/>
    <property type="project" value="TreeGrafter"/>
</dbReference>
<dbReference type="InterPro" id="IPR013087">
    <property type="entry name" value="Znf_C2H2_type"/>
</dbReference>
<evidence type="ECO:0000256" key="8">
    <source>
        <dbReference type="PROSITE-ProRule" id="PRU00042"/>
    </source>
</evidence>
<dbReference type="InterPro" id="IPR055187">
    <property type="entry name" value="C2CH-3rd_BIRD-IDD"/>
</dbReference>
<name>A0A151RGC0_CAJCA</name>
<dbReference type="SMART" id="SM00355">
    <property type="entry name" value="ZnF_C2H2"/>
    <property type="match status" value="3"/>
</dbReference>
<proteinExistence type="predicted"/>
<dbReference type="FunFam" id="3.30.160.60:FF:000554">
    <property type="entry name" value="protein indeterminate-domain 12-like"/>
    <property type="match status" value="1"/>
</dbReference>
<dbReference type="InterPro" id="IPR031140">
    <property type="entry name" value="IDD1-16"/>
</dbReference>
<evidence type="ECO:0000256" key="3">
    <source>
        <dbReference type="ARBA" id="ARBA00022771"/>
    </source>
</evidence>
<protein>
    <submittedName>
        <fullName evidence="11">Zinc finger protein NUTCRACKER</fullName>
    </submittedName>
</protein>
<feature type="compositionally biased region" description="Polar residues" evidence="9">
    <location>
        <begin position="467"/>
        <end position="477"/>
    </location>
</feature>
<dbReference type="Pfam" id="PF22996">
    <property type="entry name" value="C2H2-2nd_BIRD-IDD"/>
    <property type="match status" value="1"/>
</dbReference>
<accession>A0A151RGC0</accession>
<dbReference type="GO" id="GO:0003677">
    <property type="term" value="F:DNA binding"/>
    <property type="evidence" value="ECO:0007669"/>
    <property type="project" value="UniProtKB-KW"/>
</dbReference>
<dbReference type="AlphaFoldDB" id="A0A151RGC0"/>
<evidence type="ECO:0000313" key="12">
    <source>
        <dbReference type="Proteomes" id="UP000075243"/>
    </source>
</evidence>
<dbReference type="SUPFAM" id="SSF57667">
    <property type="entry name" value="beta-beta-alpha zinc fingers"/>
    <property type="match status" value="1"/>
</dbReference>
<dbReference type="Pfam" id="PF22992">
    <property type="entry name" value="C2CH-4th_BIRD-IDD"/>
    <property type="match status" value="1"/>
</dbReference>
<keyword evidence="5" id="KW-0805">Transcription regulation</keyword>
<dbReference type="Pfam" id="PF22995">
    <property type="entry name" value="C2CH-3rd_BIRD-IDD"/>
    <property type="match status" value="1"/>
</dbReference>
<dbReference type="Proteomes" id="UP000075243">
    <property type="component" value="Unassembled WGS sequence"/>
</dbReference>
<evidence type="ECO:0000256" key="4">
    <source>
        <dbReference type="ARBA" id="ARBA00022833"/>
    </source>
</evidence>
<dbReference type="OMA" id="SNIASHM"/>
<keyword evidence="2" id="KW-0677">Repeat</keyword>
<keyword evidence="6" id="KW-0238">DNA-binding</keyword>
<dbReference type="EMBL" id="KQ483758">
    <property type="protein sequence ID" value="KYP41664.1"/>
    <property type="molecule type" value="Genomic_DNA"/>
</dbReference>
<dbReference type="Pfam" id="PF12874">
    <property type="entry name" value="zf-met"/>
    <property type="match status" value="1"/>
</dbReference>
<dbReference type="PROSITE" id="PS00028">
    <property type="entry name" value="ZINC_FINGER_C2H2_1"/>
    <property type="match status" value="1"/>
</dbReference>
<keyword evidence="1" id="KW-0479">Metal-binding</keyword>
<keyword evidence="7" id="KW-0804">Transcription</keyword>
<evidence type="ECO:0000256" key="2">
    <source>
        <dbReference type="ARBA" id="ARBA00022737"/>
    </source>
</evidence>
<reference evidence="11" key="1">
    <citation type="journal article" date="2012" name="Nat. Biotechnol.">
        <title>Draft genome sequence of pigeonpea (Cajanus cajan), an orphan legume crop of resource-poor farmers.</title>
        <authorList>
            <person name="Varshney R.K."/>
            <person name="Chen W."/>
            <person name="Li Y."/>
            <person name="Bharti A.K."/>
            <person name="Saxena R.K."/>
            <person name="Schlueter J.A."/>
            <person name="Donoghue M.T."/>
            <person name="Azam S."/>
            <person name="Fan G."/>
            <person name="Whaley A.M."/>
            <person name="Farmer A.D."/>
            <person name="Sheridan J."/>
            <person name="Iwata A."/>
            <person name="Tuteja R."/>
            <person name="Penmetsa R.V."/>
            <person name="Wu W."/>
            <person name="Upadhyaya H.D."/>
            <person name="Yang S.P."/>
            <person name="Shah T."/>
            <person name="Saxena K.B."/>
            <person name="Michael T."/>
            <person name="McCombie W.R."/>
            <person name="Yang B."/>
            <person name="Zhang G."/>
            <person name="Yang H."/>
            <person name="Wang J."/>
            <person name="Spillane C."/>
            <person name="Cook D.R."/>
            <person name="May G.D."/>
            <person name="Xu X."/>
            <person name="Jackson S.A."/>
        </authorList>
    </citation>
    <scope>NUCLEOTIDE SEQUENCE [LARGE SCALE GENOMIC DNA]</scope>
</reference>
<dbReference type="Gene3D" id="3.30.160.60">
    <property type="entry name" value="Classic Zinc Finger"/>
    <property type="match status" value="2"/>
</dbReference>
<dbReference type="GO" id="GO:0005634">
    <property type="term" value="C:nucleus"/>
    <property type="evidence" value="ECO:0007669"/>
    <property type="project" value="TreeGrafter"/>
</dbReference>
<feature type="region of interest" description="Disordered" evidence="9">
    <location>
        <begin position="1"/>
        <end position="53"/>
    </location>
</feature>
<evidence type="ECO:0000259" key="10">
    <source>
        <dbReference type="PROSITE" id="PS50157"/>
    </source>
</evidence>
<dbReference type="PROSITE" id="PS50157">
    <property type="entry name" value="ZINC_FINGER_C2H2_2"/>
    <property type="match status" value="1"/>
</dbReference>
<feature type="compositionally biased region" description="Polar residues" evidence="9">
    <location>
        <begin position="439"/>
        <end position="455"/>
    </location>
</feature>
<keyword evidence="12" id="KW-1185">Reference proteome</keyword>
<dbReference type="STRING" id="3821.A0A151RGC0"/>
<dbReference type="PANTHER" id="PTHR10593">
    <property type="entry name" value="SERINE/THREONINE-PROTEIN KINASE RIO"/>
    <property type="match status" value="1"/>
</dbReference>